<organism evidence="1 2">
    <name type="scientific">Cellulophaga fucicola</name>
    <dbReference type="NCBI Taxonomy" id="76595"/>
    <lineage>
        <taxon>Bacteria</taxon>
        <taxon>Pseudomonadati</taxon>
        <taxon>Bacteroidota</taxon>
        <taxon>Flavobacteriia</taxon>
        <taxon>Flavobacteriales</taxon>
        <taxon>Flavobacteriaceae</taxon>
        <taxon>Cellulophaga</taxon>
    </lineage>
</organism>
<keyword evidence="2" id="KW-1185">Reference proteome</keyword>
<dbReference type="AlphaFoldDB" id="A0A1K1QTL6"/>
<accession>A0A1K1QTL6</accession>
<dbReference type="OrthoDB" id="9856412at2"/>
<proteinExistence type="predicted"/>
<evidence type="ECO:0000313" key="1">
    <source>
        <dbReference type="EMBL" id="SFW63101.1"/>
    </source>
</evidence>
<gene>
    <name evidence="1" type="ORF">SAMN05660313_02927</name>
</gene>
<name>A0A1K1QTL6_9FLAO</name>
<evidence type="ECO:0000313" key="2">
    <source>
        <dbReference type="Proteomes" id="UP000183257"/>
    </source>
</evidence>
<dbReference type="STRING" id="76595.SAMN05660313_02927"/>
<dbReference type="Proteomes" id="UP000183257">
    <property type="component" value="Unassembled WGS sequence"/>
</dbReference>
<protein>
    <submittedName>
        <fullName evidence="1">Uncharacterized protein</fullName>
    </submittedName>
</protein>
<sequence>MKMLKSDEGRKALEELDKTKLGQLLNYNNIKIQTSTKAQLVEDLIFNLDIPSNFNSIFR</sequence>
<reference evidence="2" key="1">
    <citation type="submission" date="2016-11" db="EMBL/GenBank/DDBJ databases">
        <authorList>
            <person name="Varghese N."/>
            <person name="Submissions S."/>
        </authorList>
    </citation>
    <scope>NUCLEOTIDE SEQUENCE [LARGE SCALE GENOMIC DNA]</scope>
    <source>
        <strain evidence="2">DSM 24786</strain>
    </source>
</reference>
<dbReference type="EMBL" id="FPIY01000005">
    <property type="protein sequence ID" value="SFW63101.1"/>
    <property type="molecule type" value="Genomic_DNA"/>
</dbReference>